<protein>
    <recommendedName>
        <fullName evidence="3">Peptidase M56 domain-containing protein</fullName>
    </recommendedName>
</protein>
<accession>A0ABX8V5X2</accession>
<reference evidence="4 5" key="1">
    <citation type="submission" date="2021-07" db="EMBL/GenBank/DDBJ databases">
        <title>Flavobacterium WSW3-B6 sp.nov, isolated from seaweed.</title>
        <authorList>
            <person name="Muhammad N."/>
            <person name="Ho H."/>
            <person name="Lee Y.-J."/>
            <person name="Nguyen T."/>
            <person name="Ho J."/>
            <person name="Kim S.-G."/>
        </authorList>
    </citation>
    <scope>NUCLEOTIDE SEQUENCE [LARGE SCALE GENOMIC DNA]</scope>
    <source>
        <strain evidence="4 5">WSW3-B6</strain>
    </source>
</reference>
<name>A0ABX8V5X2_9FLAO</name>
<gene>
    <name evidence="4" type="ORF">K1I41_10120</name>
</gene>
<feature type="transmembrane region" description="Helical" evidence="2">
    <location>
        <begin position="270"/>
        <end position="288"/>
    </location>
</feature>
<keyword evidence="1" id="KW-0175">Coiled coil</keyword>
<dbReference type="PANTHER" id="PTHR34978">
    <property type="entry name" value="POSSIBLE SENSOR-TRANSDUCER PROTEIN BLAR"/>
    <property type="match status" value="1"/>
</dbReference>
<evidence type="ECO:0000259" key="3">
    <source>
        <dbReference type="Pfam" id="PF05569"/>
    </source>
</evidence>
<dbReference type="InterPro" id="IPR008756">
    <property type="entry name" value="Peptidase_M56"/>
</dbReference>
<dbReference type="RefSeq" id="WP_220640237.1">
    <property type="nucleotide sequence ID" value="NZ_CP080429.1"/>
</dbReference>
<dbReference type="InterPro" id="IPR052173">
    <property type="entry name" value="Beta-lactam_resp_regulator"/>
</dbReference>
<proteinExistence type="predicted"/>
<evidence type="ECO:0000256" key="1">
    <source>
        <dbReference type="SAM" id="Coils"/>
    </source>
</evidence>
<keyword evidence="2" id="KW-0812">Transmembrane</keyword>
<feature type="coiled-coil region" evidence="1">
    <location>
        <begin position="574"/>
        <end position="675"/>
    </location>
</feature>
<keyword evidence="2" id="KW-0472">Membrane</keyword>
<keyword evidence="2" id="KW-1133">Transmembrane helix</keyword>
<dbReference type="Proteomes" id="UP000825381">
    <property type="component" value="Chromosome"/>
</dbReference>
<feature type="transmembrane region" description="Helical" evidence="2">
    <location>
        <begin position="92"/>
        <end position="113"/>
    </location>
</feature>
<evidence type="ECO:0000313" key="4">
    <source>
        <dbReference type="EMBL" id="QYJ67892.1"/>
    </source>
</evidence>
<organism evidence="4 5">
    <name type="scientific">Flavobacterium litorale</name>
    <dbReference type="NCBI Taxonomy" id="2856519"/>
    <lineage>
        <taxon>Bacteria</taxon>
        <taxon>Pseudomonadati</taxon>
        <taxon>Bacteroidota</taxon>
        <taxon>Flavobacteriia</taxon>
        <taxon>Flavobacteriales</taxon>
        <taxon>Flavobacteriaceae</taxon>
        <taxon>Flavobacterium</taxon>
    </lineage>
</organism>
<feature type="transmembrane region" description="Helical" evidence="2">
    <location>
        <begin position="38"/>
        <end position="59"/>
    </location>
</feature>
<dbReference type="Pfam" id="PF05569">
    <property type="entry name" value="Peptidase_M56"/>
    <property type="match status" value="1"/>
</dbReference>
<dbReference type="CDD" id="cd07341">
    <property type="entry name" value="M56_BlaR1_MecR1_like"/>
    <property type="match status" value="1"/>
</dbReference>
<feature type="transmembrane region" description="Helical" evidence="2">
    <location>
        <begin position="6"/>
        <end position="26"/>
    </location>
</feature>
<sequence length="677" mass="77828">MESLIIYLIKASGLLTIFYVAYYFLLRKETFFTANRKFLLAGLITSAIFPLLVFTRTVLVEVTEQVPMQEISIEQLMAMQQVPTNTAESINWYSIIGIVYCIGLLFFTIRFIADIKTIKSILKGKQVLYKNGFKYIDCSTIQSPFSFFNYIVYNSTLLTPQELQNILSHEQVHSAQKHSLDMVISQLFCIVFWFNPFVWGYKKAISQNLEFIADAEATKQVDDIKAYQKTLLKITVQPECTAIINHFYQSLIKKRIVMLNKQESKVRNSWKYAVVLPILVAFMVLFQLEIKAQVSPTPISKTIVEKKVTEGKKVSTAVVVSKDTKEEDFEAFKSIFKKSYDANVAFKKIQRNNNGEITSIYISVKDKDTKNSYPVREIFPNNEGKPIPSIAIEISNSGEGSKNQVRFRDVTPTTKERKHTKVYKYTNVNQAPPLPPTVKGNWSVNGVDINSKDMLIVIDGVEQKKGEPIQLPLHIEISTMNVLDKKAAKKKYGRKARKGAIEITTQKKESETIRVINGNGTSDILIEADHIHLRDLEGEIARIETLSELNLEGIGIDIDNHFDNIKLLDSLSDFGIDKIEMEKLQEQLKDAREDFFDSNEKRTLIIKQEQKLKEAQEEMKARSNKMRIKVEKATTERLRAFEEREKALVERQKVLEERERALEERKKAIEKSKQERQ</sequence>
<dbReference type="EMBL" id="CP080429">
    <property type="protein sequence ID" value="QYJ67892.1"/>
    <property type="molecule type" value="Genomic_DNA"/>
</dbReference>
<evidence type="ECO:0000256" key="2">
    <source>
        <dbReference type="SAM" id="Phobius"/>
    </source>
</evidence>
<keyword evidence="5" id="KW-1185">Reference proteome</keyword>
<dbReference type="PANTHER" id="PTHR34978:SF3">
    <property type="entry name" value="SLR0241 PROTEIN"/>
    <property type="match status" value="1"/>
</dbReference>
<feature type="domain" description="Peptidase M56" evidence="3">
    <location>
        <begin position="54"/>
        <end position="259"/>
    </location>
</feature>
<evidence type="ECO:0000313" key="5">
    <source>
        <dbReference type="Proteomes" id="UP000825381"/>
    </source>
</evidence>